<evidence type="ECO:0000256" key="9">
    <source>
        <dbReference type="SAM" id="MobiDB-lite"/>
    </source>
</evidence>
<evidence type="ECO:0000256" key="8">
    <source>
        <dbReference type="ARBA" id="ARBA00048679"/>
    </source>
</evidence>
<protein>
    <recommendedName>
        <fullName evidence="1">non-specific serine/threonine protein kinase</fullName>
        <ecNumber evidence="1">2.7.11.1</ecNumber>
    </recommendedName>
</protein>
<sequence length="656" mass="69573">MDTPRPYPQPHPQHDPLLGHTLDGRYRIDARIAVGGMATVYRALDLRLDRVVALKVMLPALAADPGSVERFIREAKAAAALAHTNVVGVFDQGIDGPYVFLAMEYVAGCTLRDVLRGRGALQPRAALDILEPVLAALGAAHRAGLIHRDMKPENVLIGDDGRVKVADFGLVRAVDTHSTNASGQILGTVSYLAPELIEQQPATPRADVYACGVLLYEMLTGYKPHRGENAAQIVHQALHHDVGLPSELAPGVAPELDGLTLAATARDPRRRPADAVELLSKARAARAALGDAQLDALPPTARRAEHSGSEDLTSVVPRPEAAARAASRAEAAEAQLNRTSVLQMAPPPPPAGGYGPPPGRARRTPGAPRRGLLALAGALIVIVLGTGVWYINSGQFTKVPAVLGKTQVQAENALEGEELRFRVREVFHPTVPRGEVVSSLPGQGDRIRDNGTVTLTVSKGPARVPVPQLAGMALEQARQRLEQAGLRAGRVTEEFHDSVRAGAVVDTGIAPGRDVRNGTAVPLVVSRGRPVEVPDVVGREEAEAVAELREEGLTVEVAPQRVFSEEDEGTVATVDPAPGTRLAAGDTVTVAVSKGPDLVEVPDVEGMSADEAERTLRAAGFEVRRNRIFFGSEVFQQSVSGGDEAPRGSEITIWVR</sequence>
<comment type="catalytic activity">
    <reaction evidence="7">
        <text>L-threonyl-[protein] + ATP = O-phospho-L-threonyl-[protein] + ADP + H(+)</text>
        <dbReference type="Rhea" id="RHEA:46608"/>
        <dbReference type="Rhea" id="RHEA-COMP:11060"/>
        <dbReference type="Rhea" id="RHEA-COMP:11605"/>
        <dbReference type="ChEBI" id="CHEBI:15378"/>
        <dbReference type="ChEBI" id="CHEBI:30013"/>
        <dbReference type="ChEBI" id="CHEBI:30616"/>
        <dbReference type="ChEBI" id="CHEBI:61977"/>
        <dbReference type="ChEBI" id="CHEBI:456216"/>
        <dbReference type="EC" id="2.7.11.1"/>
    </reaction>
</comment>
<feature type="domain" description="PASTA" evidence="12">
    <location>
        <begin position="595"/>
        <end position="656"/>
    </location>
</feature>
<dbReference type="EMBL" id="JBHSZO010000001">
    <property type="protein sequence ID" value="MFC7216726.1"/>
    <property type="molecule type" value="Genomic_DNA"/>
</dbReference>
<dbReference type="Pfam" id="PF00069">
    <property type="entry name" value="Pkinase"/>
    <property type="match status" value="1"/>
</dbReference>
<evidence type="ECO:0000259" key="12">
    <source>
        <dbReference type="PROSITE" id="PS51178"/>
    </source>
</evidence>
<evidence type="ECO:0000256" key="3">
    <source>
        <dbReference type="ARBA" id="ARBA00022679"/>
    </source>
</evidence>
<dbReference type="InterPro" id="IPR005543">
    <property type="entry name" value="PASTA_dom"/>
</dbReference>
<dbReference type="InterPro" id="IPR008271">
    <property type="entry name" value="Ser/Thr_kinase_AS"/>
</dbReference>
<dbReference type="NCBIfam" id="NF033483">
    <property type="entry name" value="PknB_PASTA_kin"/>
    <property type="match status" value="1"/>
</dbReference>
<dbReference type="PROSITE" id="PS00108">
    <property type="entry name" value="PROTEIN_KINASE_ST"/>
    <property type="match status" value="1"/>
</dbReference>
<dbReference type="PROSITE" id="PS50011">
    <property type="entry name" value="PROTEIN_KINASE_DOM"/>
    <property type="match status" value="1"/>
</dbReference>
<dbReference type="SMART" id="SM00220">
    <property type="entry name" value="S_TKc"/>
    <property type="match status" value="1"/>
</dbReference>
<keyword evidence="5 13" id="KW-0418">Kinase</keyword>
<dbReference type="EC" id="2.7.11.1" evidence="1"/>
<feature type="domain" description="Protein kinase" evidence="11">
    <location>
        <begin position="26"/>
        <end position="289"/>
    </location>
</feature>
<evidence type="ECO:0000256" key="7">
    <source>
        <dbReference type="ARBA" id="ARBA00047899"/>
    </source>
</evidence>
<feature type="domain" description="PASTA" evidence="12">
    <location>
        <begin position="527"/>
        <end position="594"/>
    </location>
</feature>
<feature type="domain" description="PASTA" evidence="12">
    <location>
        <begin position="460"/>
        <end position="526"/>
    </location>
</feature>
<reference evidence="14" key="1">
    <citation type="journal article" date="2019" name="Int. J. Syst. Evol. Microbiol.">
        <title>The Global Catalogue of Microorganisms (GCM) 10K type strain sequencing project: providing services to taxonomists for standard genome sequencing and annotation.</title>
        <authorList>
            <consortium name="The Broad Institute Genomics Platform"/>
            <consortium name="The Broad Institute Genome Sequencing Center for Infectious Disease"/>
            <person name="Wu L."/>
            <person name="Ma J."/>
        </authorList>
    </citation>
    <scope>NUCLEOTIDE SEQUENCE [LARGE SCALE GENOMIC DNA]</scope>
    <source>
        <strain evidence="14">CGMCC 1.13681</strain>
    </source>
</reference>
<keyword evidence="14" id="KW-1185">Reference proteome</keyword>
<dbReference type="CDD" id="cd06577">
    <property type="entry name" value="PASTA_pknB"/>
    <property type="match status" value="4"/>
</dbReference>
<keyword evidence="2" id="KW-0723">Serine/threonine-protein kinase</keyword>
<dbReference type="InterPro" id="IPR000719">
    <property type="entry name" value="Prot_kinase_dom"/>
</dbReference>
<dbReference type="Gene3D" id="3.30.10.20">
    <property type="match status" value="4"/>
</dbReference>
<keyword evidence="10" id="KW-1133">Transmembrane helix</keyword>
<proteinExistence type="predicted"/>
<comment type="catalytic activity">
    <reaction evidence="8">
        <text>L-seryl-[protein] + ATP = O-phospho-L-seryl-[protein] + ADP + H(+)</text>
        <dbReference type="Rhea" id="RHEA:17989"/>
        <dbReference type="Rhea" id="RHEA-COMP:9863"/>
        <dbReference type="Rhea" id="RHEA-COMP:11604"/>
        <dbReference type="ChEBI" id="CHEBI:15378"/>
        <dbReference type="ChEBI" id="CHEBI:29999"/>
        <dbReference type="ChEBI" id="CHEBI:30616"/>
        <dbReference type="ChEBI" id="CHEBI:83421"/>
        <dbReference type="ChEBI" id="CHEBI:456216"/>
        <dbReference type="EC" id="2.7.11.1"/>
    </reaction>
</comment>
<keyword evidence="10" id="KW-0472">Membrane</keyword>
<evidence type="ECO:0000259" key="11">
    <source>
        <dbReference type="PROSITE" id="PS50011"/>
    </source>
</evidence>
<dbReference type="RefSeq" id="WP_386410530.1">
    <property type="nucleotide sequence ID" value="NZ_JBHSZO010000001.1"/>
</dbReference>
<gene>
    <name evidence="13" type="primary">pknB</name>
    <name evidence="13" type="ORF">ACFQLX_00850</name>
</gene>
<dbReference type="PANTHER" id="PTHR43289:SF34">
    <property type="entry name" value="SERINE_THREONINE-PROTEIN KINASE YBDM-RELATED"/>
    <property type="match status" value="1"/>
</dbReference>
<evidence type="ECO:0000313" key="14">
    <source>
        <dbReference type="Proteomes" id="UP001596413"/>
    </source>
</evidence>
<evidence type="ECO:0000256" key="5">
    <source>
        <dbReference type="ARBA" id="ARBA00022777"/>
    </source>
</evidence>
<keyword evidence="6" id="KW-0067">ATP-binding</keyword>
<evidence type="ECO:0000256" key="4">
    <source>
        <dbReference type="ARBA" id="ARBA00022741"/>
    </source>
</evidence>
<keyword evidence="4" id="KW-0547">Nucleotide-binding</keyword>
<dbReference type="Pfam" id="PF03793">
    <property type="entry name" value="PASTA"/>
    <property type="match status" value="4"/>
</dbReference>
<name>A0ABW2GBC1_9ACTN</name>
<dbReference type="PANTHER" id="PTHR43289">
    <property type="entry name" value="MITOGEN-ACTIVATED PROTEIN KINASE KINASE KINASE 20-RELATED"/>
    <property type="match status" value="1"/>
</dbReference>
<dbReference type="Gene3D" id="1.10.510.10">
    <property type="entry name" value="Transferase(Phosphotransferase) domain 1"/>
    <property type="match status" value="1"/>
</dbReference>
<dbReference type="SUPFAM" id="SSF54184">
    <property type="entry name" value="Penicillin-binding protein 2x (pbp-2x), c-terminal domain"/>
    <property type="match status" value="1"/>
</dbReference>
<feature type="compositionally biased region" description="Pro residues" evidence="9">
    <location>
        <begin position="345"/>
        <end position="359"/>
    </location>
</feature>
<feature type="compositionally biased region" description="Low complexity" evidence="9">
    <location>
        <begin position="314"/>
        <end position="334"/>
    </location>
</feature>
<evidence type="ECO:0000256" key="1">
    <source>
        <dbReference type="ARBA" id="ARBA00012513"/>
    </source>
</evidence>
<dbReference type="Proteomes" id="UP001596413">
    <property type="component" value="Unassembled WGS sequence"/>
</dbReference>
<organism evidence="13 14">
    <name type="scientific">Streptomyces polyrhachis</name>
    <dbReference type="NCBI Taxonomy" id="1282885"/>
    <lineage>
        <taxon>Bacteria</taxon>
        <taxon>Bacillati</taxon>
        <taxon>Actinomycetota</taxon>
        <taxon>Actinomycetes</taxon>
        <taxon>Kitasatosporales</taxon>
        <taxon>Streptomycetaceae</taxon>
        <taxon>Streptomyces</taxon>
    </lineage>
</organism>
<feature type="transmembrane region" description="Helical" evidence="10">
    <location>
        <begin position="372"/>
        <end position="391"/>
    </location>
</feature>
<evidence type="ECO:0000313" key="13">
    <source>
        <dbReference type="EMBL" id="MFC7216726.1"/>
    </source>
</evidence>
<dbReference type="SMART" id="SM00740">
    <property type="entry name" value="PASTA"/>
    <property type="match status" value="4"/>
</dbReference>
<dbReference type="Gene3D" id="3.30.200.20">
    <property type="entry name" value="Phosphorylase Kinase, domain 1"/>
    <property type="match status" value="1"/>
</dbReference>
<dbReference type="PROSITE" id="PS51178">
    <property type="entry name" value="PASTA"/>
    <property type="match status" value="4"/>
</dbReference>
<keyword evidence="3" id="KW-0808">Transferase</keyword>
<evidence type="ECO:0000256" key="6">
    <source>
        <dbReference type="ARBA" id="ARBA00022840"/>
    </source>
</evidence>
<feature type="region of interest" description="Disordered" evidence="9">
    <location>
        <begin position="290"/>
        <end position="367"/>
    </location>
</feature>
<comment type="caution">
    <text evidence="13">The sequence shown here is derived from an EMBL/GenBank/DDBJ whole genome shotgun (WGS) entry which is preliminary data.</text>
</comment>
<evidence type="ECO:0000256" key="10">
    <source>
        <dbReference type="SAM" id="Phobius"/>
    </source>
</evidence>
<dbReference type="InterPro" id="IPR011009">
    <property type="entry name" value="Kinase-like_dom_sf"/>
</dbReference>
<accession>A0ABW2GBC1</accession>
<feature type="domain" description="PASTA" evidence="12">
    <location>
        <begin position="393"/>
        <end position="459"/>
    </location>
</feature>
<dbReference type="SUPFAM" id="SSF56112">
    <property type="entry name" value="Protein kinase-like (PK-like)"/>
    <property type="match status" value="1"/>
</dbReference>
<dbReference type="GO" id="GO:0016301">
    <property type="term" value="F:kinase activity"/>
    <property type="evidence" value="ECO:0007669"/>
    <property type="project" value="UniProtKB-KW"/>
</dbReference>
<dbReference type="CDD" id="cd14014">
    <property type="entry name" value="STKc_PknB_like"/>
    <property type="match status" value="1"/>
</dbReference>
<evidence type="ECO:0000256" key="2">
    <source>
        <dbReference type="ARBA" id="ARBA00022527"/>
    </source>
</evidence>
<keyword evidence="10" id="KW-0812">Transmembrane</keyword>